<dbReference type="InterPro" id="IPR019385">
    <property type="entry name" value="PHAX_RNA-binding_domain"/>
</dbReference>
<feature type="region of interest" description="Disordered" evidence="12">
    <location>
        <begin position="288"/>
        <end position="329"/>
    </location>
</feature>
<comment type="similarity">
    <text evidence="3">Belongs to the PHAX family.</text>
</comment>
<evidence type="ECO:0000256" key="5">
    <source>
        <dbReference type="ARBA" id="ARBA00022448"/>
    </source>
</evidence>
<evidence type="ECO:0000313" key="15">
    <source>
        <dbReference type="Proteomes" id="UP000677054"/>
    </source>
</evidence>
<keyword evidence="8" id="KW-0653">Protein transport</keyword>
<evidence type="ECO:0000256" key="1">
    <source>
        <dbReference type="ARBA" id="ARBA00004123"/>
    </source>
</evidence>
<dbReference type="OrthoDB" id="20573at2759"/>
<dbReference type="Gene3D" id="1.10.10.1440">
    <property type="entry name" value="PHAX RNA-binding domain"/>
    <property type="match status" value="1"/>
</dbReference>
<dbReference type="AlphaFoldDB" id="A0A7R9AHD0"/>
<accession>A0A7R9AHD0</accession>
<evidence type="ECO:0000256" key="9">
    <source>
        <dbReference type="ARBA" id="ARBA00023242"/>
    </source>
</evidence>
<evidence type="ECO:0000256" key="7">
    <source>
        <dbReference type="ARBA" id="ARBA00022884"/>
    </source>
</evidence>
<evidence type="ECO:0000256" key="3">
    <source>
        <dbReference type="ARBA" id="ARBA00006094"/>
    </source>
</evidence>
<dbReference type="InterPro" id="IPR039047">
    <property type="entry name" value="PHAX"/>
</dbReference>
<evidence type="ECO:0000256" key="4">
    <source>
        <dbReference type="ARBA" id="ARBA00016856"/>
    </source>
</evidence>
<keyword evidence="5" id="KW-0813">Transport</keyword>
<evidence type="ECO:0000256" key="2">
    <source>
        <dbReference type="ARBA" id="ARBA00004496"/>
    </source>
</evidence>
<dbReference type="EMBL" id="LR906178">
    <property type="protein sequence ID" value="CAD7253781.1"/>
    <property type="molecule type" value="Genomic_DNA"/>
</dbReference>
<dbReference type="GO" id="GO:0015031">
    <property type="term" value="P:protein transport"/>
    <property type="evidence" value="ECO:0007669"/>
    <property type="project" value="UniProtKB-KW"/>
</dbReference>
<feature type="region of interest" description="Disordered" evidence="12">
    <location>
        <begin position="1"/>
        <end position="57"/>
    </location>
</feature>
<dbReference type="GO" id="GO:0005737">
    <property type="term" value="C:cytoplasm"/>
    <property type="evidence" value="ECO:0007669"/>
    <property type="project" value="UniProtKB-SubCell"/>
</dbReference>
<dbReference type="GO" id="GO:0003723">
    <property type="term" value="F:RNA binding"/>
    <property type="evidence" value="ECO:0007669"/>
    <property type="project" value="UniProtKB-KW"/>
</dbReference>
<reference evidence="14" key="1">
    <citation type="submission" date="2020-11" db="EMBL/GenBank/DDBJ databases">
        <authorList>
            <person name="Tran Van P."/>
        </authorList>
    </citation>
    <scope>NUCLEOTIDE SEQUENCE</scope>
</reference>
<feature type="compositionally biased region" description="Acidic residues" evidence="12">
    <location>
        <begin position="27"/>
        <end position="39"/>
    </location>
</feature>
<dbReference type="Proteomes" id="UP000677054">
    <property type="component" value="Unassembled WGS sequence"/>
</dbReference>
<keyword evidence="7" id="KW-0694">RNA-binding</keyword>
<feature type="compositionally biased region" description="Basic and acidic residues" evidence="12">
    <location>
        <begin position="304"/>
        <end position="323"/>
    </location>
</feature>
<evidence type="ECO:0000256" key="12">
    <source>
        <dbReference type="SAM" id="MobiDB-lite"/>
    </source>
</evidence>
<evidence type="ECO:0000313" key="14">
    <source>
        <dbReference type="EMBL" id="CAD7253781.1"/>
    </source>
</evidence>
<dbReference type="GO" id="GO:0005634">
    <property type="term" value="C:nucleus"/>
    <property type="evidence" value="ECO:0007669"/>
    <property type="project" value="UniProtKB-SubCell"/>
</dbReference>
<dbReference type="GO" id="GO:0006408">
    <property type="term" value="P:snRNA export from nucleus"/>
    <property type="evidence" value="ECO:0007669"/>
    <property type="project" value="InterPro"/>
</dbReference>
<evidence type="ECO:0000259" key="13">
    <source>
        <dbReference type="Pfam" id="PF10258"/>
    </source>
</evidence>
<dbReference type="EMBL" id="CAJPEV010006661">
    <property type="protein sequence ID" value="CAG0904284.1"/>
    <property type="molecule type" value="Genomic_DNA"/>
</dbReference>
<dbReference type="Pfam" id="PF10258">
    <property type="entry name" value="PHAX_RNA-bd"/>
    <property type="match status" value="1"/>
</dbReference>
<keyword evidence="9" id="KW-0539">Nucleus</keyword>
<dbReference type="PANTHER" id="PTHR13135">
    <property type="entry name" value="CYTOSOLIC RESINIFERATOXIN BINDING PROTEIN RBP-26"/>
    <property type="match status" value="1"/>
</dbReference>
<dbReference type="InterPro" id="IPR038092">
    <property type="entry name" value="PHAX_RNA-binding_sf"/>
</dbReference>
<keyword evidence="11" id="KW-0175">Coiled coil</keyword>
<proteinExistence type="inferred from homology"/>
<keyword evidence="15" id="KW-1185">Reference proteome</keyword>
<feature type="domain" description="Phosphorylated adapter RNA export protein RNA-binding" evidence="13">
    <location>
        <begin position="160"/>
        <end position="241"/>
    </location>
</feature>
<sequence>MEEFDYEPLERESQEQGAKIRSHSDEDTVSEGECSEDSDSDRSSLEDGRPPAKVRLVKPLVPPAKKPFSGWKDVAEESVLTETVNKVEVEEEENKPPISRGVEDYSKDFNNLRQVLKPGVSPLQSSLDDIIVINRIKKPLECHASDQIKISTCDTNEDIVKDVSAKLLEPNTELMRRTVELMGAQVVFDIFEKTREVEAEGGLMTADGFRRRNSGGVFFLLLREDKNLPQNLVKQLFREEQRSKSRINRKRKRAKQKKAVQRKQLKLVEAAAMDDLPSRKEVFLKDVSNGQGNVESSMDLNESIEEKVDGHQDGQGHSSKPDQEVEEYEEDVLYVSLDEDDLSD</sequence>
<name>A0A7R9AHD0_9CRUS</name>
<keyword evidence="6" id="KW-0963">Cytoplasm</keyword>
<feature type="compositionally biased region" description="Basic and acidic residues" evidence="12">
    <location>
        <begin position="40"/>
        <end position="50"/>
    </location>
</feature>
<feature type="coiled-coil region" evidence="11">
    <location>
        <begin position="237"/>
        <end position="271"/>
    </location>
</feature>
<evidence type="ECO:0000256" key="8">
    <source>
        <dbReference type="ARBA" id="ARBA00022927"/>
    </source>
</evidence>
<dbReference type="PANTHER" id="PTHR13135:SF0">
    <property type="entry name" value="PHOSPHORYLATED ADAPTER RNA EXPORT PROTEIN"/>
    <property type="match status" value="1"/>
</dbReference>
<protein>
    <recommendedName>
        <fullName evidence="4">Phosphorylated adapter RNA export protein</fullName>
    </recommendedName>
    <alternativeName>
        <fullName evidence="10">RNA U small nuclear RNA export adapter protein</fullName>
    </alternativeName>
</protein>
<organism evidence="14">
    <name type="scientific">Darwinula stevensoni</name>
    <dbReference type="NCBI Taxonomy" id="69355"/>
    <lineage>
        <taxon>Eukaryota</taxon>
        <taxon>Metazoa</taxon>
        <taxon>Ecdysozoa</taxon>
        <taxon>Arthropoda</taxon>
        <taxon>Crustacea</taxon>
        <taxon>Oligostraca</taxon>
        <taxon>Ostracoda</taxon>
        <taxon>Podocopa</taxon>
        <taxon>Podocopida</taxon>
        <taxon>Darwinulocopina</taxon>
        <taxon>Darwinuloidea</taxon>
        <taxon>Darwinulidae</taxon>
        <taxon>Darwinula</taxon>
    </lineage>
</organism>
<gene>
    <name evidence="14" type="ORF">DSTB1V02_LOCUS13528</name>
</gene>
<evidence type="ECO:0000256" key="11">
    <source>
        <dbReference type="SAM" id="Coils"/>
    </source>
</evidence>
<evidence type="ECO:0000256" key="6">
    <source>
        <dbReference type="ARBA" id="ARBA00022490"/>
    </source>
</evidence>
<feature type="compositionally biased region" description="Polar residues" evidence="12">
    <location>
        <begin position="288"/>
        <end position="300"/>
    </location>
</feature>
<evidence type="ECO:0000256" key="10">
    <source>
        <dbReference type="ARBA" id="ARBA00030834"/>
    </source>
</evidence>
<comment type="subcellular location">
    <subcellularLocation>
        <location evidence="2">Cytoplasm</location>
    </subcellularLocation>
    <subcellularLocation>
        <location evidence="1">Nucleus</location>
    </subcellularLocation>
</comment>